<name>A0ABR2TEJ3_9ROSI</name>
<dbReference type="InterPro" id="IPR008974">
    <property type="entry name" value="TRAF-like"/>
</dbReference>
<organism evidence="6 7">
    <name type="scientific">Hibiscus sabdariffa</name>
    <name type="common">roselle</name>
    <dbReference type="NCBI Taxonomy" id="183260"/>
    <lineage>
        <taxon>Eukaryota</taxon>
        <taxon>Viridiplantae</taxon>
        <taxon>Streptophyta</taxon>
        <taxon>Embryophyta</taxon>
        <taxon>Tracheophyta</taxon>
        <taxon>Spermatophyta</taxon>
        <taxon>Magnoliopsida</taxon>
        <taxon>eudicotyledons</taxon>
        <taxon>Gunneridae</taxon>
        <taxon>Pentapetalae</taxon>
        <taxon>rosids</taxon>
        <taxon>malvids</taxon>
        <taxon>Malvales</taxon>
        <taxon>Malvaceae</taxon>
        <taxon>Malvoideae</taxon>
        <taxon>Hibiscus</taxon>
    </lineage>
</organism>
<dbReference type="EMBL" id="JBBPBN010000006">
    <property type="protein sequence ID" value="KAK9035777.1"/>
    <property type="molecule type" value="Genomic_DNA"/>
</dbReference>
<reference evidence="6 7" key="1">
    <citation type="journal article" date="2024" name="G3 (Bethesda)">
        <title>Genome assembly of Hibiscus sabdariffa L. provides insights into metabolisms of medicinal natural products.</title>
        <authorList>
            <person name="Kim T."/>
        </authorList>
    </citation>
    <scope>NUCLEOTIDE SEQUENCE [LARGE SCALE GENOMIC DNA]</scope>
    <source>
        <strain evidence="6">TK-2024</strain>
        <tissue evidence="6">Old leaves</tissue>
    </source>
</reference>
<keyword evidence="7" id="KW-1185">Reference proteome</keyword>
<evidence type="ECO:0000256" key="3">
    <source>
        <dbReference type="ARBA" id="ARBA00022771"/>
    </source>
</evidence>
<dbReference type="InterPro" id="IPR018121">
    <property type="entry name" value="7-in-absentia-prot_TRAF-dom"/>
</dbReference>
<evidence type="ECO:0000256" key="1">
    <source>
        <dbReference type="ARBA" id="ARBA00009119"/>
    </source>
</evidence>
<feature type="domain" description="Seven-in-absentia protein TRAF-like" evidence="5">
    <location>
        <begin position="122"/>
        <end position="155"/>
    </location>
</feature>
<dbReference type="Proteomes" id="UP001396334">
    <property type="component" value="Unassembled WGS sequence"/>
</dbReference>
<sequence length="166" mass="18446">MCVDYGIKGQLGCRWSNGRKAGTERGFQGGIFVDLHRWFSHECLCKSVLNSQAWRSGTGSNHVPKQTAMQLSPFSHHMGTLLCRKAEPSSSLGPEVKACCAAGVRYSTVMASTSLSISNRDEVEARNYSYNLEVGSNGRKLIWEDTPTSIRDTHSFESSYRYSKPK</sequence>
<dbReference type="Pfam" id="PF03145">
    <property type="entry name" value="Sina_TRAF"/>
    <property type="match status" value="1"/>
</dbReference>
<gene>
    <name evidence="6" type="ORF">V6N11_077806</name>
</gene>
<keyword evidence="2" id="KW-0479">Metal-binding</keyword>
<evidence type="ECO:0000313" key="6">
    <source>
        <dbReference type="EMBL" id="KAK9035777.1"/>
    </source>
</evidence>
<keyword evidence="4" id="KW-0862">Zinc</keyword>
<evidence type="ECO:0000256" key="2">
    <source>
        <dbReference type="ARBA" id="ARBA00022723"/>
    </source>
</evidence>
<proteinExistence type="inferred from homology"/>
<evidence type="ECO:0000259" key="5">
    <source>
        <dbReference type="Pfam" id="PF03145"/>
    </source>
</evidence>
<protein>
    <recommendedName>
        <fullName evidence="5">Seven-in-absentia protein TRAF-like domain-containing protein</fullName>
    </recommendedName>
</protein>
<evidence type="ECO:0000256" key="4">
    <source>
        <dbReference type="ARBA" id="ARBA00022833"/>
    </source>
</evidence>
<keyword evidence="3" id="KW-0863">Zinc-finger</keyword>
<evidence type="ECO:0000313" key="7">
    <source>
        <dbReference type="Proteomes" id="UP001396334"/>
    </source>
</evidence>
<comment type="caution">
    <text evidence="6">The sequence shown here is derived from an EMBL/GenBank/DDBJ whole genome shotgun (WGS) entry which is preliminary data.</text>
</comment>
<comment type="similarity">
    <text evidence="1">Belongs to the SINA (Seven in absentia) family.</text>
</comment>
<accession>A0ABR2TEJ3</accession>
<dbReference type="Gene3D" id="2.60.210.10">
    <property type="entry name" value="Apoptosis, Tumor Necrosis Factor Receptor Associated Protein 2, Chain A"/>
    <property type="match status" value="1"/>
</dbReference>